<keyword evidence="3" id="KW-1185">Reference proteome</keyword>
<evidence type="ECO:0000313" key="2">
    <source>
        <dbReference type="EMBL" id="KAG2388422.1"/>
    </source>
</evidence>
<feature type="region of interest" description="Disordered" evidence="1">
    <location>
        <begin position="191"/>
        <end position="216"/>
    </location>
</feature>
<feature type="region of interest" description="Disordered" evidence="1">
    <location>
        <begin position="1"/>
        <end position="36"/>
    </location>
</feature>
<organism evidence="2 3">
    <name type="scientific">Naegleria lovaniensis</name>
    <name type="common">Amoeba</name>
    <dbReference type="NCBI Taxonomy" id="51637"/>
    <lineage>
        <taxon>Eukaryota</taxon>
        <taxon>Discoba</taxon>
        <taxon>Heterolobosea</taxon>
        <taxon>Tetramitia</taxon>
        <taxon>Eutetramitia</taxon>
        <taxon>Vahlkampfiidae</taxon>
        <taxon>Naegleria</taxon>
    </lineage>
</organism>
<gene>
    <name evidence="2" type="ORF">C9374_000586</name>
</gene>
<dbReference type="RefSeq" id="XP_044552414.1">
    <property type="nucleotide sequence ID" value="XM_044695656.1"/>
</dbReference>
<feature type="region of interest" description="Disordered" evidence="1">
    <location>
        <begin position="71"/>
        <end position="94"/>
    </location>
</feature>
<accession>A0AA88KT49</accession>
<evidence type="ECO:0000313" key="3">
    <source>
        <dbReference type="Proteomes" id="UP000816034"/>
    </source>
</evidence>
<dbReference type="Proteomes" id="UP000816034">
    <property type="component" value="Unassembled WGS sequence"/>
</dbReference>
<evidence type="ECO:0000256" key="1">
    <source>
        <dbReference type="SAM" id="MobiDB-lite"/>
    </source>
</evidence>
<feature type="compositionally biased region" description="Low complexity" evidence="1">
    <location>
        <begin position="191"/>
        <end position="210"/>
    </location>
</feature>
<dbReference type="EMBL" id="PYSW02000010">
    <property type="protein sequence ID" value="KAG2388422.1"/>
    <property type="molecule type" value="Genomic_DNA"/>
</dbReference>
<comment type="caution">
    <text evidence="2">The sequence shown here is derived from an EMBL/GenBank/DDBJ whole genome shotgun (WGS) entry which is preliminary data.</text>
</comment>
<feature type="compositionally biased region" description="Polar residues" evidence="1">
    <location>
        <begin position="84"/>
        <end position="94"/>
    </location>
</feature>
<reference evidence="2 3" key="1">
    <citation type="journal article" date="2018" name="BMC Genomics">
        <title>The genome of Naegleria lovaniensis, the basis for a comparative approach to unravel pathogenicity factors of the human pathogenic amoeba N. fowleri.</title>
        <authorList>
            <person name="Liechti N."/>
            <person name="Schurch N."/>
            <person name="Bruggmann R."/>
            <person name="Wittwer M."/>
        </authorList>
    </citation>
    <scope>NUCLEOTIDE SEQUENCE [LARGE SCALE GENOMIC DNA]</scope>
    <source>
        <strain evidence="2 3">ATCC 30569</strain>
    </source>
</reference>
<proteinExistence type="predicted"/>
<dbReference type="AlphaFoldDB" id="A0AA88KT49"/>
<name>A0AA88KT49_NAELO</name>
<dbReference type="GeneID" id="68093048"/>
<sequence length="230" mass="25149">MTKHHTSHLHLGSTNSPSHAASHLHHSKTSRTNSSAATRLKSLATTTPMVNNHSNAPFNFIQVSFHNVGQQMSNQTKGLRGAPSVSNTARPPTKANIQEGNVFQMEYQQEDVKYGSKVPLYHWKLCNNPKRIYKRKEETRVANPKPAEVPPVPCSHLPNNVLNMNANNFISGGEEYSSCCSNSASSLKSSCQSSTSSSSSSNTPPVSPTSAIPRIPRTHIRIEDLLNPLN</sequence>
<protein>
    <submittedName>
        <fullName evidence="2">Uncharacterized protein</fullName>
    </submittedName>
</protein>